<dbReference type="STRING" id="1214101.BN159_0299"/>
<accession>K4QUM6</accession>
<dbReference type="NCBIfam" id="NF033530">
    <property type="entry name" value="lasso_PqqD_Strm"/>
    <property type="match status" value="1"/>
</dbReference>
<organism evidence="1 2">
    <name type="scientific">Streptomyces davaonensis (strain DSM 101723 / JCM 4913 / KCC S-0913 / 768)</name>
    <dbReference type="NCBI Taxonomy" id="1214101"/>
    <lineage>
        <taxon>Bacteria</taxon>
        <taxon>Bacillati</taxon>
        <taxon>Actinomycetota</taxon>
        <taxon>Actinomycetes</taxon>
        <taxon>Kitasatosporales</taxon>
        <taxon>Streptomycetaceae</taxon>
        <taxon>Streptomyces</taxon>
    </lineage>
</organism>
<dbReference type="InterPro" id="IPR008792">
    <property type="entry name" value="PQQD"/>
</dbReference>
<dbReference type="KEGG" id="sdv:BN159_0299"/>
<sequence length="96" mass="10151">MTVKLRGHVSLAPTEDGVALLDEDSGDYWALNPTGAVVLRTLLDGGTPGEATRQIAQEYSVDAGTAQHDVEELVAALRRARLIETTPGGPQGDDPR</sequence>
<evidence type="ECO:0000313" key="1">
    <source>
        <dbReference type="EMBL" id="CCK24678.1"/>
    </source>
</evidence>
<dbReference type="PATRIC" id="fig|1214101.3.peg.297"/>
<reference evidence="1 2" key="1">
    <citation type="journal article" date="2012" name="J. Bacteriol.">
        <title>Genome sequence of the bacterium Streptomyces davawensis JCM 4913 and heterologous production of the unique antibiotic roseoflavin.</title>
        <authorList>
            <person name="Jankowitsch F."/>
            <person name="Schwarz J."/>
            <person name="Ruckert C."/>
            <person name="Gust B."/>
            <person name="Szczepanowski R."/>
            <person name="Blom J."/>
            <person name="Pelzer S."/>
            <person name="Kalinowski J."/>
            <person name="Mack M."/>
        </authorList>
    </citation>
    <scope>NUCLEOTIDE SEQUENCE [LARGE SCALE GENOMIC DNA]</scope>
    <source>
        <strain evidence="2">DSM 101723 / JCM 4913 / KCC S-0913 / 768</strain>
    </source>
</reference>
<gene>
    <name evidence="1" type="ORF">BN159_0299</name>
</gene>
<proteinExistence type="predicted"/>
<dbReference type="eggNOG" id="ENOG5033BC0">
    <property type="taxonomic scope" value="Bacteria"/>
</dbReference>
<evidence type="ECO:0008006" key="3">
    <source>
        <dbReference type="Google" id="ProtNLM"/>
    </source>
</evidence>
<dbReference type="HOGENOM" id="CLU_159325_3_0_11"/>
<dbReference type="AlphaFoldDB" id="K4QUM6"/>
<keyword evidence="2" id="KW-1185">Reference proteome</keyword>
<dbReference type="Proteomes" id="UP000008043">
    <property type="component" value="Chromosome"/>
</dbReference>
<dbReference type="RefSeq" id="WP_015655083.1">
    <property type="nucleotide sequence ID" value="NC_020504.1"/>
</dbReference>
<dbReference type="EMBL" id="HE971709">
    <property type="protein sequence ID" value="CCK24678.1"/>
    <property type="molecule type" value="Genomic_DNA"/>
</dbReference>
<evidence type="ECO:0000313" key="2">
    <source>
        <dbReference type="Proteomes" id="UP000008043"/>
    </source>
</evidence>
<dbReference type="InterPro" id="IPR041881">
    <property type="entry name" value="PqqD_sf"/>
</dbReference>
<dbReference type="Gene3D" id="1.10.10.1150">
    <property type="entry name" value="Coenzyme PQQ synthesis protein D (PqqD)"/>
    <property type="match status" value="1"/>
</dbReference>
<protein>
    <recommendedName>
        <fullName evidence="3">Lasso peptide biosynthesis PqqD family chaperone</fullName>
    </recommendedName>
</protein>
<dbReference type="Pfam" id="PF05402">
    <property type="entry name" value="PqqD"/>
    <property type="match status" value="1"/>
</dbReference>
<name>K4QUM6_STRDJ</name>